<evidence type="ECO:0000313" key="1">
    <source>
        <dbReference type="EMBL" id="PNI43931.1"/>
    </source>
</evidence>
<dbReference type="Proteomes" id="UP000236370">
    <property type="component" value="Unassembled WGS sequence"/>
</dbReference>
<accession>A0A2J8L9J3</accession>
<gene>
    <name evidence="1" type="ORF">CK820_G0031498</name>
</gene>
<dbReference type="AlphaFoldDB" id="A0A2J8L9J3"/>
<reference evidence="1 2" key="1">
    <citation type="submission" date="2017-12" db="EMBL/GenBank/DDBJ databases">
        <title>High-resolution comparative analysis of great ape genomes.</title>
        <authorList>
            <person name="Pollen A."/>
            <person name="Hastie A."/>
            <person name="Hormozdiari F."/>
            <person name="Dougherty M."/>
            <person name="Liu R."/>
            <person name="Chaisson M."/>
            <person name="Hoppe E."/>
            <person name="Hill C."/>
            <person name="Pang A."/>
            <person name="Hillier L."/>
            <person name="Baker C."/>
            <person name="Armstrong J."/>
            <person name="Shendure J."/>
            <person name="Paten B."/>
            <person name="Wilson R."/>
            <person name="Chao H."/>
            <person name="Schneider V."/>
            <person name="Ventura M."/>
            <person name="Kronenberg Z."/>
            <person name="Murali S."/>
            <person name="Gordon D."/>
            <person name="Cantsilieris S."/>
            <person name="Munson K."/>
            <person name="Nelson B."/>
            <person name="Raja A."/>
            <person name="Underwood J."/>
            <person name="Diekhans M."/>
            <person name="Fiddes I."/>
            <person name="Haussler D."/>
            <person name="Eichler E."/>
        </authorList>
    </citation>
    <scope>NUCLEOTIDE SEQUENCE [LARGE SCALE GENOMIC DNA]</scope>
    <source>
        <strain evidence="1">Yerkes chimp pedigree #C0471</strain>
    </source>
</reference>
<comment type="caution">
    <text evidence="1">The sequence shown here is derived from an EMBL/GenBank/DDBJ whole genome shotgun (WGS) entry which is preliminary data.</text>
</comment>
<evidence type="ECO:0000313" key="2">
    <source>
        <dbReference type="Proteomes" id="UP000236370"/>
    </source>
</evidence>
<sequence>PREADPMTKVQAELDETKIILVLFHPLGQ</sequence>
<protein>
    <submittedName>
        <fullName evidence="1">YKT6 isoform 4</fullName>
    </submittedName>
</protein>
<feature type="non-terminal residue" evidence="1">
    <location>
        <position position="1"/>
    </location>
</feature>
<dbReference type="EMBL" id="NBAG03000300">
    <property type="protein sequence ID" value="PNI43931.1"/>
    <property type="molecule type" value="Genomic_DNA"/>
</dbReference>
<proteinExistence type="predicted"/>
<organism evidence="1 2">
    <name type="scientific">Pan troglodytes</name>
    <name type="common">Chimpanzee</name>
    <dbReference type="NCBI Taxonomy" id="9598"/>
    <lineage>
        <taxon>Eukaryota</taxon>
        <taxon>Metazoa</taxon>
        <taxon>Chordata</taxon>
        <taxon>Craniata</taxon>
        <taxon>Vertebrata</taxon>
        <taxon>Euteleostomi</taxon>
        <taxon>Mammalia</taxon>
        <taxon>Eutheria</taxon>
        <taxon>Euarchontoglires</taxon>
        <taxon>Primates</taxon>
        <taxon>Haplorrhini</taxon>
        <taxon>Catarrhini</taxon>
        <taxon>Hominidae</taxon>
        <taxon>Pan</taxon>
    </lineage>
</organism>
<name>A0A2J8L9J3_PANTR</name>